<feature type="coiled-coil region" evidence="2">
    <location>
        <begin position="33"/>
        <end position="60"/>
    </location>
</feature>
<protein>
    <submittedName>
        <fullName evidence="5">DUF4174 domain-containing protein</fullName>
    </submittedName>
</protein>
<proteinExistence type="predicted"/>
<sequence length="141" mass="16761">MRKFISCYILIFFSVSLHAQDLSKHQWKDRLILIIASKNNQKFQQQYKELQKEPEGLKERKLVIYQILPEKYKTGFKEKNWKKSTELFEAYNGKKSDFRVLLIGLDGGKKLDQTKMLSAKKLFNIIDSMPMRQAEIQKNEQ</sequence>
<accession>A0ABS0TIX4</accession>
<dbReference type="Pfam" id="PF13778">
    <property type="entry name" value="DUF4174"/>
    <property type="match status" value="1"/>
</dbReference>
<reference evidence="5 6" key="1">
    <citation type="submission" date="2020-12" db="EMBL/GenBank/DDBJ databases">
        <title>Salegentibacter orientalis sp. nov., isolated from costal sediment.</title>
        <authorList>
            <person name="Lian F.-B."/>
        </authorList>
    </citation>
    <scope>NUCLEOTIDE SEQUENCE [LARGE SCALE GENOMIC DNA]</scope>
    <source>
        <strain evidence="5 6">F60176</strain>
    </source>
</reference>
<dbReference type="InterPro" id="IPR025232">
    <property type="entry name" value="DUF4174"/>
</dbReference>
<keyword evidence="1 3" id="KW-0732">Signal</keyword>
<dbReference type="EMBL" id="JAEHNY010000010">
    <property type="protein sequence ID" value="MBI6120715.1"/>
    <property type="molecule type" value="Genomic_DNA"/>
</dbReference>
<dbReference type="Proteomes" id="UP000635665">
    <property type="component" value="Unassembled WGS sequence"/>
</dbReference>
<evidence type="ECO:0000256" key="3">
    <source>
        <dbReference type="SAM" id="SignalP"/>
    </source>
</evidence>
<feature type="domain" description="DUF4174" evidence="4">
    <location>
        <begin position="22"/>
        <end position="135"/>
    </location>
</feature>
<keyword evidence="6" id="KW-1185">Reference proteome</keyword>
<keyword evidence="2" id="KW-0175">Coiled coil</keyword>
<organism evidence="5 6">
    <name type="scientific">Salegentibacter maritimus</name>
    <dbReference type="NCBI Taxonomy" id="2794347"/>
    <lineage>
        <taxon>Bacteria</taxon>
        <taxon>Pseudomonadati</taxon>
        <taxon>Bacteroidota</taxon>
        <taxon>Flavobacteriia</taxon>
        <taxon>Flavobacteriales</taxon>
        <taxon>Flavobacteriaceae</taxon>
        <taxon>Salegentibacter</taxon>
    </lineage>
</organism>
<evidence type="ECO:0000313" key="6">
    <source>
        <dbReference type="Proteomes" id="UP000635665"/>
    </source>
</evidence>
<feature type="chain" id="PRO_5045443984" evidence="3">
    <location>
        <begin position="20"/>
        <end position="141"/>
    </location>
</feature>
<evidence type="ECO:0000313" key="5">
    <source>
        <dbReference type="EMBL" id="MBI6120715.1"/>
    </source>
</evidence>
<name>A0ABS0TIX4_9FLAO</name>
<dbReference type="RefSeq" id="WP_227740299.1">
    <property type="nucleotide sequence ID" value="NZ_JAEHNY010000010.1"/>
</dbReference>
<comment type="caution">
    <text evidence="5">The sequence shown here is derived from an EMBL/GenBank/DDBJ whole genome shotgun (WGS) entry which is preliminary data.</text>
</comment>
<evidence type="ECO:0000256" key="2">
    <source>
        <dbReference type="SAM" id="Coils"/>
    </source>
</evidence>
<evidence type="ECO:0000256" key="1">
    <source>
        <dbReference type="ARBA" id="ARBA00022729"/>
    </source>
</evidence>
<evidence type="ECO:0000259" key="4">
    <source>
        <dbReference type="Pfam" id="PF13778"/>
    </source>
</evidence>
<feature type="signal peptide" evidence="3">
    <location>
        <begin position="1"/>
        <end position="19"/>
    </location>
</feature>
<gene>
    <name evidence="5" type="ORF">I6U50_11865</name>
</gene>